<dbReference type="AlphaFoldDB" id="A0A916Y9D2"/>
<dbReference type="Pfam" id="PF01928">
    <property type="entry name" value="CYTH"/>
    <property type="match status" value="1"/>
</dbReference>
<accession>A0A916Y9D2</accession>
<dbReference type="InterPro" id="IPR012042">
    <property type="entry name" value="NeuTTM/CthTTM-like"/>
</dbReference>
<dbReference type="SUPFAM" id="SSF55154">
    <property type="entry name" value="CYTH-like phosphatases"/>
    <property type="match status" value="1"/>
</dbReference>
<organism evidence="3 4">
    <name type="scientific">Aureimonas glaciei</name>
    <dbReference type="NCBI Taxonomy" id="1776957"/>
    <lineage>
        <taxon>Bacteria</taxon>
        <taxon>Pseudomonadati</taxon>
        <taxon>Pseudomonadota</taxon>
        <taxon>Alphaproteobacteria</taxon>
        <taxon>Hyphomicrobiales</taxon>
        <taxon>Aurantimonadaceae</taxon>
        <taxon>Aureimonas</taxon>
    </lineage>
</organism>
<name>A0A916Y9D2_9HYPH</name>
<sequence>MEIERKFLLRDDSWRRSAGEVVAIRQFYLGRRDDFSVRVRIVDAAQAYLTIKTGAGLSRGEFEYPIPLADALDLEPARIGRVIVKRRHRLPLGRHVIEVDVFEGDLAPLVVAEIELESENDLVDLPAFLGLEVTGDSAYSNALLALSGFSDTSSL</sequence>
<dbReference type="SMART" id="SM01118">
    <property type="entry name" value="CYTH"/>
    <property type="match status" value="1"/>
</dbReference>
<dbReference type="CDD" id="cd07891">
    <property type="entry name" value="CYTH-like_CthTTM-like_1"/>
    <property type="match status" value="1"/>
</dbReference>
<feature type="domain" description="CYTH" evidence="2">
    <location>
        <begin position="1"/>
        <end position="145"/>
    </location>
</feature>
<reference evidence="3" key="1">
    <citation type="journal article" date="2014" name="Int. J. Syst. Evol. Microbiol.">
        <title>Complete genome sequence of Corynebacterium casei LMG S-19264T (=DSM 44701T), isolated from a smear-ripened cheese.</title>
        <authorList>
            <consortium name="US DOE Joint Genome Institute (JGI-PGF)"/>
            <person name="Walter F."/>
            <person name="Albersmeier A."/>
            <person name="Kalinowski J."/>
            <person name="Ruckert C."/>
        </authorList>
    </citation>
    <scope>NUCLEOTIDE SEQUENCE</scope>
    <source>
        <strain evidence="3">CGMCC 1.15493</strain>
    </source>
</reference>
<proteinExistence type="predicted"/>
<dbReference type="EMBL" id="BMJJ01000013">
    <property type="protein sequence ID" value="GGD36029.1"/>
    <property type="molecule type" value="Genomic_DNA"/>
</dbReference>
<comment type="caution">
    <text evidence="3">The sequence shown here is derived from an EMBL/GenBank/DDBJ whole genome shotgun (WGS) entry which is preliminary data.</text>
</comment>
<evidence type="ECO:0000256" key="1">
    <source>
        <dbReference type="PIRSR" id="PIRSR016487-1"/>
    </source>
</evidence>
<dbReference type="InterPro" id="IPR033469">
    <property type="entry name" value="CYTH-like_dom_sf"/>
</dbReference>
<reference evidence="3" key="2">
    <citation type="submission" date="2020-09" db="EMBL/GenBank/DDBJ databases">
        <authorList>
            <person name="Sun Q."/>
            <person name="Zhou Y."/>
        </authorList>
    </citation>
    <scope>NUCLEOTIDE SEQUENCE</scope>
    <source>
        <strain evidence="3">CGMCC 1.15493</strain>
    </source>
</reference>
<evidence type="ECO:0000259" key="2">
    <source>
        <dbReference type="PROSITE" id="PS51707"/>
    </source>
</evidence>
<protein>
    <submittedName>
        <fullName evidence="3">Adenylate cyclase</fullName>
    </submittedName>
</protein>
<dbReference type="PROSITE" id="PS51707">
    <property type="entry name" value="CYTH"/>
    <property type="match status" value="1"/>
</dbReference>
<dbReference type="InterPro" id="IPR023577">
    <property type="entry name" value="CYTH_domain"/>
</dbReference>
<dbReference type="Gene3D" id="2.40.320.10">
    <property type="entry name" value="Hypothetical Protein Pfu-838710-001"/>
    <property type="match status" value="1"/>
</dbReference>
<dbReference type="PANTHER" id="PTHR40114:SF1">
    <property type="entry name" value="SLR0698 PROTEIN"/>
    <property type="match status" value="1"/>
</dbReference>
<dbReference type="Proteomes" id="UP000613160">
    <property type="component" value="Unassembled WGS sequence"/>
</dbReference>
<keyword evidence="4" id="KW-1185">Reference proteome</keyword>
<feature type="active site" description="Proton acceptor" evidence="1">
    <location>
        <position position="28"/>
    </location>
</feature>
<evidence type="ECO:0000313" key="3">
    <source>
        <dbReference type="EMBL" id="GGD36029.1"/>
    </source>
</evidence>
<gene>
    <name evidence="3" type="ORF">GCM10011335_43770</name>
</gene>
<dbReference type="PANTHER" id="PTHR40114">
    <property type="entry name" value="SLR0698 PROTEIN"/>
    <property type="match status" value="1"/>
</dbReference>
<evidence type="ECO:0000313" key="4">
    <source>
        <dbReference type="Proteomes" id="UP000613160"/>
    </source>
</evidence>
<dbReference type="PIRSF" id="PIRSF016487">
    <property type="entry name" value="CYTH_UCP016487"/>
    <property type="match status" value="1"/>
</dbReference>